<dbReference type="InterPro" id="IPR005828">
    <property type="entry name" value="MFS_sugar_transport-like"/>
</dbReference>
<keyword evidence="2 6" id="KW-0812">Transmembrane</keyword>
<organism evidence="8 10">
    <name type="scientific">Rotaria sordida</name>
    <dbReference type="NCBI Taxonomy" id="392033"/>
    <lineage>
        <taxon>Eukaryota</taxon>
        <taxon>Metazoa</taxon>
        <taxon>Spiralia</taxon>
        <taxon>Gnathifera</taxon>
        <taxon>Rotifera</taxon>
        <taxon>Eurotatoria</taxon>
        <taxon>Bdelloidea</taxon>
        <taxon>Philodinida</taxon>
        <taxon>Philodinidae</taxon>
        <taxon>Rotaria</taxon>
    </lineage>
</organism>
<comment type="subcellular location">
    <subcellularLocation>
        <location evidence="1">Membrane</location>
        <topology evidence="1">Multi-pass membrane protein</topology>
    </subcellularLocation>
</comment>
<reference evidence="8" key="1">
    <citation type="submission" date="2021-02" db="EMBL/GenBank/DDBJ databases">
        <authorList>
            <person name="Nowell W R."/>
        </authorList>
    </citation>
    <scope>NUCLEOTIDE SEQUENCE</scope>
</reference>
<keyword evidence="11" id="KW-1185">Reference proteome</keyword>
<dbReference type="Proteomes" id="UP000663870">
    <property type="component" value="Unassembled WGS sequence"/>
</dbReference>
<feature type="transmembrane region" description="Helical" evidence="6">
    <location>
        <begin position="246"/>
        <end position="265"/>
    </location>
</feature>
<dbReference type="Pfam" id="PF00083">
    <property type="entry name" value="Sugar_tr"/>
    <property type="match status" value="1"/>
</dbReference>
<protein>
    <recommendedName>
        <fullName evidence="7">Major facilitator superfamily (MFS) profile domain-containing protein</fullName>
    </recommendedName>
</protein>
<evidence type="ECO:0000313" key="8">
    <source>
        <dbReference type="EMBL" id="CAF0889635.1"/>
    </source>
</evidence>
<accession>A0A813YWB1</accession>
<dbReference type="Gene3D" id="1.20.1250.20">
    <property type="entry name" value="MFS general substrate transporter like domains"/>
    <property type="match status" value="1"/>
</dbReference>
<dbReference type="GO" id="GO:0022857">
    <property type="term" value="F:transmembrane transporter activity"/>
    <property type="evidence" value="ECO:0007669"/>
    <property type="project" value="InterPro"/>
</dbReference>
<dbReference type="EMBL" id="CAJNOH010000125">
    <property type="protein sequence ID" value="CAF0889635.1"/>
    <property type="molecule type" value="Genomic_DNA"/>
</dbReference>
<sequence>MDFHSLRDWNVLRLYIITGITQVFLQFVKMSVNTKFILLIINQMVSGIDPYGIVFLLIMELTSSSHTSFAAGVAMVAYTVGEIIFTGFAYAARDWLNLKWLMSVYFAVTIPYLYFIPESPYWLFGRKKYDELETCLRKIAKINRREENEWFPYYTKLIEESRIVQRTETKAKTKKREKVLRLLPRLIMCGSIEFVTMLLYTKITYGLGAMNETLSPYTNFIIGAVVEGIGYLAAGLAITTVLGRKYSLIIFVLLTASSILTIPFITESYPIIATVVSQIGKFGVSGAVSVSWLFVPELFPIYMRGLANGIFVFVGSFGSMVAPIINTAVDKKNDRITNYVYAGLTVVLAGVIATLPETRDRSFDDGEEYASKNQTEDDADDKF</sequence>
<evidence type="ECO:0000259" key="7">
    <source>
        <dbReference type="PROSITE" id="PS50850"/>
    </source>
</evidence>
<dbReference type="PROSITE" id="PS50850">
    <property type="entry name" value="MFS"/>
    <property type="match status" value="1"/>
</dbReference>
<evidence type="ECO:0000256" key="6">
    <source>
        <dbReference type="SAM" id="Phobius"/>
    </source>
</evidence>
<keyword evidence="4 6" id="KW-0472">Membrane</keyword>
<feature type="domain" description="Major facilitator superfamily (MFS) profile" evidence="7">
    <location>
        <begin position="1"/>
        <end position="361"/>
    </location>
</feature>
<feature type="transmembrane region" description="Helical" evidence="6">
    <location>
        <begin position="338"/>
        <end position="355"/>
    </location>
</feature>
<evidence type="ECO:0000256" key="4">
    <source>
        <dbReference type="ARBA" id="ARBA00023136"/>
    </source>
</evidence>
<evidence type="ECO:0000256" key="1">
    <source>
        <dbReference type="ARBA" id="ARBA00004141"/>
    </source>
</evidence>
<evidence type="ECO:0000313" key="10">
    <source>
        <dbReference type="Proteomes" id="UP000663854"/>
    </source>
</evidence>
<feature type="transmembrane region" description="Helical" evidence="6">
    <location>
        <begin position="98"/>
        <end position="116"/>
    </location>
</feature>
<dbReference type="GO" id="GO:0016020">
    <property type="term" value="C:membrane"/>
    <property type="evidence" value="ECO:0007669"/>
    <property type="project" value="UniProtKB-SubCell"/>
</dbReference>
<dbReference type="Proteomes" id="UP000663854">
    <property type="component" value="Unassembled WGS sequence"/>
</dbReference>
<name>A0A813YWB1_9BILA</name>
<dbReference type="EMBL" id="CAJNOL010005726">
    <property type="protein sequence ID" value="CAF1608937.1"/>
    <property type="molecule type" value="Genomic_DNA"/>
</dbReference>
<evidence type="ECO:0000313" key="11">
    <source>
        <dbReference type="Proteomes" id="UP000663870"/>
    </source>
</evidence>
<feature type="transmembrane region" description="Helical" evidence="6">
    <location>
        <begin position="69"/>
        <end position="92"/>
    </location>
</feature>
<feature type="transmembrane region" description="Helical" evidence="6">
    <location>
        <begin position="12"/>
        <end position="30"/>
    </location>
</feature>
<dbReference type="InterPro" id="IPR036259">
    <property type="entry name" value="MFS_trans_sf"/>
</dbReference>
<feature type="transmembrane region" description="Helical" evidence="6">
    <location>
        <begin position="306"/>
        <end position="326"/>
    </location>
</feature>
<dbReference type="SUPFAM" id="SSF103473">
    <property type="entry name" value="MFS general substrate transporter"/>
    <property type="match status" value="1"/>
</dbReference>
<dbReference type="InterPro" id="IPR020846">
    <property type="entry name" value="MFS_dom"/>
</dbReference>
<keyword evidence="3 6" id="KW-1133">Transmembrane helix</keyword>
<evidence type="ECO:0000256" key="3">
    <source>
        <dbReference type="ARBA" id="ARBA00022989"/>
    </source>
</evidence>
<feature type="transmembrane region" description="Helical" evidence="6">
    <location>
        <begin position="182"/>
        <end position="200"/>
    </location>
</feature>
<feature type="transmembrane region" description="Helical" evidence="6">
    <location>
        <begin position="36"/>
        <end position="57"/>
    </location>
</feature>
<dbReference type="AlphaFoldDB" id="A0A813YWB1"/>
<feature type="transmembrane region" description="Helical" evidence="6">
    <location>
        <begin position="220"/>
        <end position="239"/>
    </location>
</feature>
<proteinExistence type="predicted"/>
<comment type="caution">
    <text evidence="8">The sequence shown here is derived from an EMBL/GenBank/DDBJ whole genome shotgun (WGS) entry which is preliminary data.</text>
</comment>
<dbReference type="PANTHER" id="PTHR24064">
    <property type="entry name" value="SOLUTE CARRIER FAMILY 22 MEMBER"/>
    <property type="match status" value="1"/>
</dbReference>
<feature type="region of interest" description="Disordered" evidence="5">
    <location>
        <begin position="362"/>
        <end position="383"/>
    </location>
</feature>
<gene>
    <name evidence="9" type="ORF">JXQ802_LOCUS49179</name>
    <name evidence="8" type="ORF">PYM288_LOCUS8961</name>
</gene>
<evidence type="ECO:0000256" key="5">
    <source>
        <dbReference type="SAM" id="MobiDB-lite"/>
    </source>
</evidence>
<evidence type="ECO:0000313" key="9">
    <source>
        <dbReference type="EMBL" id="CAF1608937.1"/>
    </source>
</evidence>
<evidence type="ECO:0000256" key="2">
    <source>
        <dbReference type="ARBA" id="ARBA00022692"/>
    </source>
</evidence>